<name>A0A455UK53_9GAMM</name>
<evidence type="ECO:0000313" key="2">
    <source>
        <dbReference type="Proteomes" id="UP000320231"/>
    </source>
</evidence>
<dbReference type="AlphaFoldDB" id="A0A455UK53"/>
<proteinExistence type="predicted"/>
<evidence type="ECO:0000313" key="1">
    <source>
        <dbReference type="EMBL" id="BBI65061.1"/>
    </source>
</evidence>
<dbReference type="KEGG" id="hsr:HSBAA_63670"/>
<accession>A0A455UK53</accession>
<dbReference type="Proteomes" id="UP000320231">
    <property type="component" value="Chromosome"/>
</dbReference>
<organism evidence="1 2">
    <name type="scientific">Vreelandella sulfidaeris</name>
    <dbReference type="NCBI Taxonomy" id="115553"/>
    <lineage>
        <taxon>Bacteria</taxon>
        <taxon>Pseudomonadati</taxon>
        <taxon>Pseudomonadota</taxon>
        <taxon>Gammaproteobacteria</taxon>
        <taxon>Oceanospirillales</taxon>
        <taxon>Halomonadaceae</taxon>
        <taxon>Vreelandella</taxon>
    </lineage>
</organism>
<reference evidence="1 2" key="1">
    <citation type="journal article" date="2019" name="Microbiol. Resour. Announc.">
        <title>Complete Genome Sequence of Halomonas sulfidaeris Strain Esulfide1 Isolated from a Metal Sulfide Rock at a Depth of 2,200 Meters, Obtained Using Nanopore Sequencing.</title>
        <authorList>
            <person name="Saito M."/>
            <person name="Nishigata A."/>
            <person name="Galipon J."/>
            <person name="Arakawa K."/>
        </authorList>
    </citation>
    <scope>NUCLEOTIDE SEQUENCE [LARGE SCALE GENOMIC DNA]</scope>
    <source>
        <strain evidence="1 2">ATCC BAA-803</strain>
    </source>
</reference>
<sequence>MLRWFPQDALEVKGEASEVGRATYTKRSGIKNFPELDARAMSNLYKSFYPRHLLKRVDGYFEEFKRKGEFGFSSLGYDDYDLFFWEHRTACCASLGMQDHDIYHDATAIMNNRILMNNFLTPSFEDRLQDKMHLAVCEKLWPGVLAIQTSQRTSAKGRVKVLVENVFSGLTGSK</sequence>
<dbReference type="EMBL" id="AP019514">
    <property type="protein sequence ID" value="BBI65061.1"/>
    <property type="molecule type" value="Genomic_DNA"/>
</dbReference>
<gene>
    <name evidence="1" type="ORF">HSBAA_63670</name>
</gene>
<protein>
    <submittedName>
        <fullName evidence="1">Uncharacterized protein</fullName>
    </submittedName>
</protein>